<organism evidence="3 4">
    <name type="scientific">Streptomyces triticirhizae</name>
    <dbReference type="NCBI Taxonomy" id="2483353"/>
    <lineage>
        <taxon>Bacteria</taxon>
        <taxon>Bacillati</taxon>
        <taxon>Actinomycetota</taxon>
        <taxon>Actinomycetes</taxon>
        <taxon>Kitasatosporales</taxon>
        <taxon>Streptomycetaceae</taxon>
        <taxon>Streptomyces</taxon>
    </lineage>
</organism>
<dbReference type="InterPro" id="IPR013538">
    <property type="entry name" value="ASHA1/2-like_C"/>
</dbReference>
<feature type="domain" description="Activator of Hsp90 ATPase homologue 1/2-like C-terminal" evidence="2">
    <location>
        <begin position="21"/>
        <end position="129"/>
    </location>
</feature>
<evidence type="ECO:0000313" key="4">
    <source>
        <dbReference type="Proteomes" id="UP000278673"/>
    </source>
</evidence>
<dbReference type="Proteomes" id="UP000278673">
    <property type="component" value="Unassembled WGS sequence"/>
</dbReference>
<evidence type="ECO:0000313" key="3">
    <source>
        <dbReference type="EMBL" id="RMI38019.1"/>
    </source>
</evidence>
<dbReference type="Pfam" id="PF08327">
    <property type="entry name" value="AHSA1"/>
    <property type="match status" value="1"/>
</dbReference>
<accession>A0A3M2LKM0</accession>
<dbReference type="RefSeq" id="WP_122184856.1">
    <property type="nucleotide sequence ID" value="NZ_RFFJ01000099.1"/>
</dbReference>
<evidence type="ECO:0000259" key="2">
    <source>
        <dbReference type="Pfam" id="PF08327"/>
    </source>
</evidence>
<dbReference type="EMBL" id="RFFJ01000099">
    <property type="protein sequence ID" value="RMI38019.1"/>
    <property type="molecule type" value="Genomic_DNA"/>
</dbReference>
<comment type="caution">
    <text evidence="3">The sequence shown here is derived from an EMBL/GenBank/DDBJ whole genome shotgun (WGS) entry which is preliminary data.</text>
</comment>
<keyword evidence="4" id="KW-1185">Reference proteome</keyword>
<reference evidence="3 4" key="1">
    <citation type="submission" date="2018-10" db="EMBL/GenBank/DDBJ databases">
        <title>Isolation, diversity and antifungal activity of actinobacteria from wheat.</title>
        <authorList>
            <person name="Han C."/>
        </authorList>
    </citation>
    <scope>NUCLEOTIDE SEQUENCE [LARGE SCALE GENOMIC DNA]</scope>
    <source>
        <strain evidence="3 4">NEAU-YY642</strain>
    </source>
</reference>
<comment type="similarity">
    <text evidence="1">Belongs to the AHA1 family.</text>
</comment>
<dbReference type="Gene3D" id="3.30.530.20">
    <property type="match status" value="1"/>
</dbReference>
<proteinExistence type="inferred from homology"/>
<dbReference type="SUPFAM" id="SSF55961">
    <property type="entry name" value="Bet v1-like"/>
    <property type="match status" value="1"/>
</dbReference>
<sequence length="130" mass="13846">MPTGLTRDAGWQIGVSGTLPHPPAAVWDFLTGPAGLARWLGPGATLPTEVGARYATEGDGPSGELRGYRAGERVRLTFDDTTVQFTLRPAREGAATSLTFHQERLPDAAARERQRAHWKAVLAAVAEALG</sequence>
<gene>
    <name evidence="3" type="ORF">EBN88_17665</name>
</gene>
<evidence type="ECO:0000256" key="1">
    <source>
        <dbReference type="ARBA" id="ARBA00006817"/>
    </source>
</evidence>
<name>A0A3M2LKM0_9ACTN</name>
<dbReference type="CDD" id="cd07814">
    <property type="entry name" value="SRPBCC_CalC_Aha1-like"/>
    <property type="match status" value="1"/>
</dbReference>
<dbReference type="InterPro" id="IPR023393">
    <property type="entry name" value="START-like_dom_sf"/>
</dbReference>
<dbReference type="AlphaFoldDB" id="A0A3M2LKM0"/>
<protein>
    <submittedName>
        <fullName evidence="3">SRPBCC domain-containing protein</fullName>
    </submittedName>
</protein>